<comment type="caution">
    <text evidence="1">The sequence shown here is derived from an EMBL/GenBank/DDBJ whole genome shotgun (WGS) entry which is preliminary data.</text>
</comment>
<keyword evidence="2" id="KW-1185">Reference proteome</keyword>
<dbReference type="EMBL" id="MSYM01000011">
    <property type="protein sequence ID" value="OLP06909.1"/>
    <property type="molecule type" value="Genomic_DNA"/>
</dbReference>
<sequence>MDVAADELDQPRRWYGTNLVGVPTRVLASATFNTNPVPLAIAGTRESHNGLFALLERSQDLSEAQDMFVHYLSIAFGLRKPDADELRGMGASEQRRWHSSWRKLLQGWGMDANGLAGAVLKGWAESRFGLVPNFHKAPLGRFPSPAWVNYLQEKTSSRHNNNNIHQQFDLLFEFCQWALRHGHLAGSAPPAKHLHLWRGSNPCDEQVIAGRLQNRRCTVRLNNLVSFSLSAEDASCFGDWVFEVQVPICKVLVFPGLLPGQVLQGEQEVLALGGDYEVMARYA</sequence>
<dbReference type="STRING" id="81479.RA876_02730"/>
<keyword evidence="1" id="KW-0328">Glycosyltransferase</keyword>
<dbReference type="InterPro" id="IPR009953">
    <property type="entry name" value="DRA_trans"/>
</dbReference>
<dbReference type="Pfam" id="PF07357">
    <property type="entry name" value="DRAT"/>
    <property type="match status" value="1"/>
</dbReference>
<dbReference type="GO" id="GO:0030701">
    <property type="term" value="F:NAD+-dinitrogen-reductase ADP-D-ribosyltransferase activity"/>
    <property type="evidence" value="ECO:0007669"/>
    <property type="project" value="UniProtKB-EC"/>
</dbReference>
<evidence type="ECO:0000313" key="1">
    <source>
        <dbReference type="EMBL" id="OLP06909.1"/>
    </source>
</evidence>
<dbReference type="GO" id="GO:0009399">
    <property type="term" value="P:nitrogen fixation"/>
    <property type="evidence" value="ECO:0007669"/>
    <property type="project" value="InterPro"/>
</dbReference>
<gene>
    <name evidence="1" type="primary">draT</name>
    <name evidence="1" type="ORF">BLL52_1655</name>
</gene>
<dbReference type="RefSeq" id="WP_075586064.1">
    <property type="nucleotide sequence ID" value="NZ_MSYM01000011.1"/>
</dbReference>
<dbReference type="AlphaFoldDB" id="A0A1Q8YG66"/>
<keyword evidence="1" id="KW-0808">Transferase</keyword>
<dbReference type="Proteomes" id="UP000185911">
    <property type="component" value="Unassembled WGS sequence"/>
</dbReference>
<reference evidence="1 2" key="1">
    <citation type="submission" date="2017-01" db="EMBL/GenBank/DDBJ databases">
        <title>Genome sequence of Rhodoferax antarcticus ANT.BR, a psychrophilic purple nonsulfur bacterium from an Antarctic microbial mat.</title>
        <authorList>
            <person name="Baker J."/>
            <person name="Riester C."/>
            <person name="Skinner B."/>
            <person name="Newell A."/>
            <person name="Swingley W."/>
            <person name="Madigan M."/>
            <person name="Jung D."/>
            <person name="Asao M."/>
            <person name="Chen M."/>
            <person name="Loughlin P."/>
            <person name="Pan H."/>
            <person name="Lin S."/>
            <person name="Li N."/>
            <person name="Shaw J."/>
            <person name="Prado M."/>
            <person name="Sherman C."/>
            <person name="Li X."/>
            <person name="Tang J."/>
            <person name="Blankenship R."/>
            <person name="Zhao T."/>
            <person name="Touchman J."/>
            <person name="Sattley M."/>
        </authorList>
    </citation>
    <scope>NUCLEOTIDE SEQUENCE [LARGE SCALE GENOMIC DNA]</scope>
    <source>
        <strain evidence="1 2">ANT.BR</strain>
    </source>
</reference>
<evidence type="ECO:0000313" key="2">
    <source>
        <dbReference type="Proteomes" id="UP000185911"/>
    </source>
</evidence>
<dbReference type="EC" id="2.4.2.37" evidence="1"/>
<accession>A0A1Q8YG66</accession>
<protein>
    <submittedName>
        <fullName evidence="1">NAD(+)-dinitrogen-reductase ADP-D-ribosyltransferase</fullName>
        <ecNumber evidence="1">2.4.2.37</ecNumber>
    </submittedName>
</protein>
<proteinExistence type="predicted"/>
<organism evidence="1 2">
    <name type="scientific">Rhodoferax antarcticus ANT.BR</name>
    <dbReference type="NCBI Taxonomy" id="1111071"/>
    <lineage>
        <taxon>Bacteria</taxon>
        <taxon>Pseudomonadati</taxon>
        <taxon>Pseudomonadota</taxon>
        <taxon>Betaproteobacteria</taxon>
        <taxon>Burkholderiales</taxon>
        <taxon>Comamonadaceae</taxon>
        <taxon>Rhodoferax</taxon>
    </lineage>
</organism>
<name>A0A1Q8YG66_9BURK</name>